<evidence type="ECO:0000256" key="12">
    <source>
        <dbReference type="ARBA" id="ARBA00023049"/>
    </source>
</evidence>
<dbReference type="Gene3D" id="3.40.50.300">
    <property type="entry name" value="P-loop containing nucleotide triphosphate hydrolases"/>
    <property type="match status" value="1"/>
</dbReference>
<dbReference type="PROSITE" id="PS00674">
    <property type="entry name" value="AAA"/>
    <property type="match status" value="1"/>
</dbReference>
<evidence type="ECO:0000256" key="6">
    <source>
        <dbReference type="ARBA" id="ARBA00022723"/>
    </source>
</evidence>
<evidence type="ECO:0000256" key="10">
    <source>
        <dbReference type="ARBA" id="ARBA00022840"/>
    </source>
</evidence>
<keyword evidence="7 14" id="KW-0547">Nucleotide-binding</keyword>
<comment type="similarity">
    <text evidence="14">In the central section; belongs to the AAA ATPase family.</text>
</comment>
<feature type="binding site" evidence="14">
    <location>
        <begin position="208"/>
        <end position="215"/>
    </location>
    <ligand>
        <name>ATP</name>
        <dbReference type="ChEBI" id="CHEBI:30616"/>
    </ligand>
</feature>
<dbReference type="PANTHER" id="PTHR23076:SF97">
    <property type="entry name" value="ATP-DEPENDENT ZINC METALLOPROTEASE YME1L1"/>
    <property type="match status" value="1"/>
</dbReference>
<feature type="transmembrane region" description="Helical" evidence="14">
    <location>
        <begin position="12"/>
        <end position="28"/>
    </location>
</feature>
<evidence type="ECO:0000259" key="17">
    <source>
        <dbReference type="SMART" id="SM00382"/>
    </source>
</evidence>
<protein>
    <recommendedName>
        <fullName evidence="14">ATP-dependent zinc metalloprotease FtsH</fullName>
        <ecNumber evidence="14">3.4.24.-</ecNumber>
    </recommendedName>
</protein>
<dbReference type="PANTHER" id="PTHR23076">
    <property type="entry name" value="METALLOPROTEASE M41 FTSH"/>
    <property type="match status" value="1"/>
</dbReference>
<dbReference type="Pfam" id="PF17862">
    <property type="entry name" value="AAA_lid_3"/>
    <property type="match status" value="1"/>
</dbReference>
<comment type="similarity">
    <text evidence="2 14">In the C-terminal section; belongs to the peptidase M41 family.</text>
</comment>
<organism evidence="18 19">
    <name type="scientific">Terrabacter tumescens</name>
    <dbReference type="NCBI Taxonomy" id="60443"/>
    <lineage>
        <taxon>Bacteria</taxon>
        <taxon>Bacillati</taxon>
        <taxon>Actinomycetota</taxon>
        <taxon>Actinomycetes</taxon>
        <taxon>Micrococcales</taxon>
        <taxon>Intrasporangiaceae</taxon>
        <taxon>Terrabacter</taxon>
    </lineage>
</organism>
<evidence type="ECO:0000256" key="8">
    <source>
        <dbReference type="ARBA" id="ARBA00022801"/>
    </source>
</evidence>
<keyword evidence="6 14" id="KW-0479">Metal-binding</keyword>
<dbReference type="GO" id="GO:0008237">
    <property type="term" value="F:metallopeptidase activity"/>
    <property type="evidence" value="ECO:0007669"/>
    <property type="project" value="UniProtKB-KW"/>
</dbReference>
<feature type="region of interest" description="Disordered" evidence="16">
    <location>
        <begin position="643"/>
        <end position="703"/>
    </location>
</feature>
<keyword evidence="3 14" id="KW-1003">Cell membrane</keyword>
<feature type="binding site" evidence="14">
    <location>
        <position position="434"/>
    </location>
    <ligand>
        <name>Zn(2+)</name>
        <dbReference type="ChEBI" id="CHEBI:29105"/>
        <note>catalytic</note>
    </ligand>
</feature>
<comment type="subcellular location">
    <subcellularLocation>
        <location evidence="14">Cell membrane</location>
        <topology evidence="14">Multi-pass membrane protein</topology>
        <orientation evidence="14">Cytoplasmic side</orientation>
    </subcellularLocation>
    <subcellularLocation>
        <location evidence="1">Membrane</location>
    </subcellularLocation>
</comment>
<feature type="binding site" evidence="14">
    <location>
        <position position="506"/>
    </location>
    <ligand>
        <name>Zn(2+)</name>
        <dbReference type="ChEBI" id="CHEBI:29105"/>
        <note>catalytic</note>
    </ligand>
</feature>
<feature type="active site" evidence="14">
    <location>
        <position position="431"/>
    </location>
</feature>
<dbReference type="InterPro" id="IPR037219">
    <property type="entry name" value="Peptidase_M41-like"/>
</dbReference>
<evidence type="ECO:0000256" key="14">
    <source>
        <dbReference type="HAMAP-Rule" id="MF_01458"/>
    </source>
</evidence>
<dbReference type="Gene3D" id="1.20.58.760">
    <property type="entry name" value="Peptidase M41"/>
    <property type="match status" value="1"/>
</dbReference>
<dbReference type="InterPro" id="IPR027417">
    <property type="entry name" value="P-loop_NTPase"/>
</dbReference>
<keyword evidence="8 14" id="KW-0378">Hydrolase</keyword>
<dbReference type="SUPFAM" id="SSF52540">
    <property type="entry name" value="P-loop containing nucleoside triphosphate hydrolases"/>
    <property type="match status" value="1"/>
</dbReference>
<evidence type="ECO:0000256" key="13">
    <source>
        <dbReference type="ARBA" id="ARBA00023136"/>
    </source>
</evidence>
<comment type="similarity">
    <text evidence="15">Belongs to the AAA ATPase family.</text>
</comment>
<evidence type="ECO:0000256" key="7">
    <source>
        <dbReference type="ARBA" id="ARBA00022741"/>
    </source>
</evidence>
<evidence type="ECO:0000256" key="9">
    <source>
        <dbReference type="ARBA" id="ARBA00022833"/>
    </source>
</evidence>
<feature type="domain" description="AAA+ ATPase" evidence="17">
    <location>
        <begin position="200"/>
        <end position="339"/>
    </location>
</feature>
<evidence type="ECO:0000256" key="2">
    <source>
        <dbReference type="ARBA" id="ARBA00010044"/>
    </source>
</evidence>
<dbReference type="Gene3D" id="1.10.8.60">
    <property type="match status" value="1"/>
</dbReference>
<evidence type="ECO:0000313" key="18">
    <source>
        <dbReference type="EMBL" id="GGM95342.1"/>
    </source>
</evidence>
<keyword evidence="12 14" id="KW-0482">Metalloprotease</keyword>
<comment type="subunit">
    <text evidence="14">Homohexamer.</text>
</comment>
<dbReference type="Pfam" id="PF06480">
    <property type="entry name" value="FtsH_ext"/>
    <property type="match status" value="1"/>
</dbReference>
<dbReference type="InterPro" id="IPR005936">
    <property type="entry name" value="FtsH"/>
</dbReference>
<evidence type="ECO:0000256" key="5">
    <source>
        <dbReference type="ARBA" id="ARBA00022692"/>
    </source>
</evidence>
<dbReference type="InterPro" id="IPR003959">
    <property type="entry name" value="ATPase_AAA_core"/>
</dbReference>
<keyword evidence="10 14" id="KW-0067">ATP-binding</keyword>
<dbReference type="InterPro" id="IPR003960">
    <property type="entry name" value="ATPase_AAA_CS"/>
</dbReference>
<comment type="function">
    <text evidence="14">Acts as a processive, ATP-dependent zinc metallopeptidase for both cytoplasmic and membrane proteins. Plays a role in the quality control of integral membrane proteins.</text>
</comment>
<dbReference type="EMBL" id="BMNZ01000004">
    <property type="protein sequence ID" value="GGM95342.1"/>
    <property type="molecule type" value="Genomic_DNA"/>
</dbReference>
<evidence type="ECO:0000256" key="3">
    <source>
        <dbReference type="ARBA" id="ARBA00022475"/>
    </source>
</evidence>
<dbReference type="CDD" id="cd19501">
    <property type="entry name" value="RecA-like_FtsH"/>
    <property type="match status" value="1"/>
</dbReference>
<name>A0ABQ2I1F1_9MICO</name>
<feature type="binding site" evidence="14">
    <location>
        <position position="430"/>
    </location>
    <ligand>
        <name>Zn(2+)</name>
        <dbReference type="ChEBI" id="CHEBI:29105"/>
        <note>catalytic</note>
    </ligand>
</feature>
<comment type="caution">
    <text evidence="18">The sequence shown here is derived from an EMBL/GenBank/DDBJ whole genome shotgun (WGS) entry which is preliminary data.</text>
</comment>
<dbReference type="EC" id="3.4.24.-" evidence="14"/>
<feature type="compositionally biased region" description="Basic and acidic residues" evidence="16">
    <location>
        <begin position="679"/>
        <end position="703"/>
    </location>
</feature>
<dbReference type="SMART" id="SM00382">
    <property type="entry name" value="AAA"/>
    <property type="match status" value="1"/>
</dbReference>
<dbReference type="NCBIfam" id="TIGR01241">
    <property type="entry name" value="FtsH_fam"/>
    <property type="match status" value="1"/>
</dbReference>
<keyword evidence="9 14" id="KW-0862">Zinc</keyword>
<dbReference type="SUPFAM" id="SSF140990">
    <property type="entry name" value="FtsH protease domain-like"/>
    <property type="match status" value="1"/>
</dbReference>
<dbReference type="Proteomes" id="UP000623461">
    <property type="component" value="Unassembled WGS sequence"/>
</dbReference>
<dbReference type="HAMAP" id="MF_01458">
    <property type="entry name" value="FtsH"/>
    <property type="match status" value="1"/>
</dbReference>
<comment type="cofactor">
    <cofactor evidence="14">
        <name>Zn(2+)</name>
        <dbReference type="ChEBI" id="CHEBI:29105"/>
    </cofactor>
    <text evidence="14">Binds 1 zinc ion per subunit.</text>
</comment>
<dbReference type="InterPro" id="IPR003593">
    <property type="entry name" value="AAA+_ATPase"/>
</dbReference>
<keyword evidence="4 14" id="KW-0645">Protease</keyword>
<evidence type="ECO:0000256" key="4">
    <source>
        <dbReference type="ARBA" id="ARBA00022670"/>
    </source>
</evidence>
<reference evidence="19" key="1">
    <citation type="journal article" date="2019" name="Int. J. Syst. Evol. Microbiol.">
        <title>The Global Catalogue of Microorganisms (GCM) 10K type strain sequencing project: providing services to taxonomists for standard genome sequencing and annotation.</title>
        <authorList>
            <consortium name="The Broad Institute Genomics Platform"/>
            <consortium name="The Broad Institute Genome Sequencing Center for Infectious Disease"/>
            <person name="Wu L."/>
            <person name="Ma J."/>
        </authorList>
    </citation>
    <scope>NUCLEOTIDE SEQUENCE [LARGE SCALE GENOMIC DNA]</scope>
    <source>
        <strain evidence="19">JCM 1365</strain>
    </source>
</reference>
<dbReference type="InterPro" id="IPR011546">
    <property type="entry name" value="Pept_M41_FtsH_extracell"/>
</dbReference>
<evidence type="ECO:0000256" key="16">
    <source>
        <dbReference type="SAM" id="MobiDB-lite"/>
    </source>
</evidence>
<dbReference type="Pfam" id="PF00004">
    <property type="entry name" value="AAA"/>
    <property type="match status" value="1"/>
</dbReference>
<feature type="transmembrane region" description="Helical" evidence="14">
    <location>
        <begin position="115"/>
        <end position="136"/>
    </location>
</feature>
<keyword evidence="11 14" id="KW-1133">Transmembrane helix</keyword>
<dbReference type="Pfam" id="PF01434">
    <property type="entry name" value="Peptidase_M41"/>
    <property type="match status" value="1"/>
</dbReference>
<evidence type="ECO:0000256" key="1">
    <source>
        <dbReference type="ARBA" id="ARBA00004370"/>
    </source>
</evidence>
<keyword evidence="19" id="KW-1185">Reference proteome</keyword>
<dbReference type="InterPro" id="IPR041569">
    <property type="entry name" value="AAA_lid_3"/>
</dbReference>
<proteinExistence type="inferred from homology"/>
<sequence length="703" mass="76436">MDAKRILRTPLLWILVLISALVFGMMFSESGPPRIDTSAAMTQINDGNVESAKLLNNERMELTLKKPYTSPDGTVKDAKTVYAFYVDARGGQVVAALNAKPPAQGVDDQIDQPSWFGSLLFSILPIIVILALFWFLMGQMQGGGNRVMQFGKSRAKLATKDTPKVTFADVAGCDEAIEELQEIKEFLQEPAKFLAVGAKIPKGVLLYGQPGTGKTLLARAVAGEAGVPFYSISGSDFVEMFVGVGASRVRDLFEQAKANAPAIVFVDEIDAVGRHRGAGMGGGHDEREQTLNQLLVEMDGFDVKTNVILIAATNRPDILDPALLRPGRFDRQIAVDAPDMIGRHRILEVHAQGKPVTADVDLLAVARRTPGFTGADLANVLNEAALLTARSDKKVIDNEALDEAIDRVIAGPQKRTRIMSAKERKITAYHEGGHALVAAALNHTDPVTKVTILPRGRALGYTMVMPIDDKYSTTRNEILDQLAYALGGRVAEEIVFHEPTTGASNDIEKATGMARKMVTEFGMSERIGAIKLGQSTGEVFLGRDMGHQRDYSEEIARIVDEEVRALIDAAHDEAYSALNANRDLLDHLVLELLEKETLNVHELAELFKPVVKQPERPTWLSSQTRQLSDRPPVLTPAEIAAQNGQNGFGQNGHLPPPVPADKHIESQIDEAASVGAHPLADEHPAEKIVEVPDDRPVNPDEKS</sequence>
<evidence type="ECO:0000313" key="19">
    <source>
        <dbReference type="Proteomes" id="UP000623461"/>
    </source>
</evidence>
<keyword evidence="5 14" id="KW-0812">Transmembrane</keyword>
<gene>
    <name evidence="14 18" type="primary">ftsH</name>
    <name evidence="18" type="ORF">GCM10009721_22200</name>
</gene>
<evidence type="ECO:0000256" key="11">
    <source>
        <dbReference type="ARBA" id="ARBA00022989"/>
    </source>
</evidence>
<dbReference type="RefSeq" id="WP_030195563.1">
    <property type="nucleotide sequence ID" value="NZ_BMNZ01000004.1"/>
</dbReference>
<evidence type="ECO:0000256" key="15">
    <source>
        <dbReference type="RuleBase" id="RU003651"/>
    </source>
</evidence>
<dbReference type="InterPro" id="IPR000642">
    <property type="entry name" value="Peptidase_M41"/>
</dbReference>
<accession>A0ABQ2I1F1</accession>
<keyword evidence="13 14" id="KW-0472">Membrane</keyword>